<dbReference type="EC" id="1.14.13.-" evidence="5"/>
<evidence type="ECO:0000313" key="5">
    <source>
        <dbReference type="EMBL" id="MFC3150252.1"/>
    </source>
</evidence>
<evidence type="ECO:0000256" key="2">
    <source>
        <dbReference type="ARBA" id="ARBA00022827"/>
    </source>
</evidence>
<organism evidence="5 6">
    <name type="scientific">Litoribrevibacter euphylliae</name>
    <dbReference type="NCBI Taxonomy" id="1834034"/>
    <lineage>
        <taxon>Bacteria</taxon>
        <taxon>Pseudomonadati</taxon>
        <taxon>Pseudomonadota</taxon>
        <taxon>Gammaproteobacteria</taxon>
        <taxon>Oceanospirillales</taxon>
        <taxon>Oceanospirillaceae</taxon>
        <taxon>Litoribrevibacter</taxon>
    </lineage>
</organism>
<keyword evidence="5" id="KW-0503">Monooxygenase</keyword>
<feature type="region of interest" description="Disordered" evidence="4">
    <location>
        <begin position="1"/>
        <end position="20"/>
    </location>
</feature>
<evidence type="ECO:0000256" key="4">
    <source>
        <dbReference type="SAM" id="MobiDB-lite"/>
    </source>
</evidence>
<dbReference type="InterPro" id="IPR020946">
    <property type="entry name" value="Flavin_mOase-like"/>
</dbReference>
<keyword evidence="1" id="KW-0285">Flavoprotein</keyword>
<dbReference type="EMBL" id="JBHRSZ010000002">
    <property type="protein sequence ID" value="MFC3150252.1"/>
    <property type="molecule type" value="Genomic_DNA"/>
</dbReference>
<keyword evidence="3 5" id="KW-0560">Oxidoreductase</keyword>
<dbReference type="Pfam" id="PF00743">
    <property type="entry name" value="FMO-like"/>
    <property type="match status" value="1"/>
</dbReference>
<evidence type="ECO:0000313" key="6">
    <source>
        <dbReference type="Proteomes" id="UP001595476"/>
    </source>
</evidence>
<dbReference type="PANTHER" id="PTHR42877:SF4">
    <property type="entry name" value="FAD_NAD(P)-BINDING DOMAIN-CONTAINING PROTEIN-RELATED"/>
    <property type="match status" value="1"/>
</dbReference>
<name>A0ABV7HFZ4_9GAMM</name>
<sequence>MSHQQVKGGADQARTDQSRSNQIPSVKVAIIGTGFSGLCMGIKLLEAGIDSFVLLEKKTDIGGTWRDNTYPGCACDVQSHLYSYSFEGNPEWSKVFSGWKEIQDYTNHCATKYGLRKYVHSGFEVASAIFDEHLGEWTLTSRDGQQVRAQTFVMGTGPLHVPAKPNIPGLESFKGEVFHSAEWNHDFDMKGKRVASIGTGGSAIQYVPEIAPDVDQLYVYQRTAAWVLPRNERAYTGVEKWLFRNAPGVRKLYRSMLYWMNESRLLPILNPTVASVFSKVAKLHIRKYIKDPELRAKLTPDYTIGCKRILISNKYLPTFNRSNVELITDGIQEVGEDHIVTRDGKKRDIDAIILGTGFQADPRNYLKDFVIQGRDGKTLLDEWKEGAEAYFGMTVKGFPNMFQLVGPNTGLGHNSVIFMIESQVHYVIECLKKMKTKNAQTMEVKPEIQTQFNEWIQNGLKNTVWSSGCASWYIQDNGKNFTIWPGSTWRYRLKTRSVPETSFVWKSLSQLPEKIIEEGAVKADASDTPLAAAQ</sequence>
<evidence type="ECO:0000256" key="1">
    <source>
        <dbReference type="ARBA" id="ARBA00022630"/>
    </source>
</evidence>
<dbReference type="Proteomes" id="UP001595476">
    <property type="component" value="Unassembled WGS sequence"/>
</dbReference>
<evidence type="ECO:0000256" key="3">
    <source>
        <dbReference type="ARBA" id="ARBA00023002"/>
    </source>
</evidence>
<protein>
    <submittedName>
        <fullName evidence="5">Flavin-containing monooxygenase</fullName>
        <ecNumber evidence="5">1.14.13.-</ecNumber>
    </submittedName>
</protein>
<dbReference type="InterPro" id="IPR051209">
    <property type="entry name" value="FAD-bind_Monooxygenase_sf"/>
</dbReference>
<gene>
    <name evidence="5" type="ORF">ACFOEK_04370</name>
</gene>
<comment type="caution">
    <text evidence="5">The sequence shown here is derived from an EMBL/GenBank/DDBJ whole genome shotgun (WGS) entry which is preliminary data.</text>
</comment>
<keyword evidence="6" id="KW-1185">Reference proteome</keyword>
<dbReference type="SUPFAM" id="SSF51905">
    <property type="entry name" value="FAD/NAD(P)-binding domain"/>
    <property type="match status" value="1"/>
</dbReference>
<dbReference type="Gene3D" id="3.50.50.60">
    <property type="entry name" value="FAD/NAD(P)-binding domain"/>
    <property type="match status" value="2"/>
</dbReference>
<reference evidence="6" key="1">
    <citation type="journal article" date="2019" name="Int. J. Syst. Evol. Microbiol.">
        <title>The Global Catalogue of Microorganisms (GCM) 10K type strain sequencing project: providing services to taxonomists for standard genome sequencing and annotation.</title>
        <authorList>
            <consortium name="The Broad Institute Genomics Platform"/>
            <consortium name="The Broad Institute Genome Sequencing Center for Infectious Disease"/>
            <person name="Wu L."/>
            <person name="Ma J."/>
        </authorList>
    </citation>
    <scope>NUCLEOTIDE SEQUENCE [LARGE SCALE GENOMIC DNA]</scope>
    <source>
        <strain evidence="6">KCTC 52438</strain>
    </source>
</reference>
<dbReference type="GO" id="GO:0004497">
    <property type="term" value="F:monooxygenase activity"/>
    <property type="evidence" value="ECO:0007669"/>
    <property type="project" value="UniProtKB-KW"/>
</dbReference>
<dbReference type="InterPro" id="IPR036188">
    <property type="entry name" value="FAD/NAD-bd_sf"/>
</dbReference>
<keyword evidence="2" id="KW-0274">FAD</keyword>
<dbReference type="PANTHER" id="PTHR42877">
    <property type="entry name" value="L-ORNITHINE N(5)-MONOOXYGENASE-RELATED"/>
    <property type="match status" value="1"/>
</dbReference>
<dbReference type="RefSeq" id="WP_386716713.1">
    <property type="nucleotide sequence ID" value="NZ_JBHRSZ010000002.1"/>
</dbReference>
<proteinExistence type="predicted"/>
<accession>A0ABV7HFZ4</accession>